<feature type="compositionally biased region" description="Gly residues" evidence="1">
    <location>
        <begin position="87"/>
        <end position="99"/>
    </location>
</feature>
<feature type="compositionally biased region" description="Low complexity" evidence="1">
    <location>
        <begin position="44"/>
        <end position="58"/>
    </location>
</feature>
<feature type="region of interest" description="Disordered" evidence="1">
    <location>
        <begin position="44"/>
        <end position="157"/>
    </location>
</feature>
<feature type="compositionally biased region" description="Polar residues" evidence="1">
    <location>
        <begin position="242"/>
        <end position="254"/>
    </location>
</feature>
<name>A0ABT0JU55_9ACTN</name>
<dbReference type="RefSeq" id="WP_248823573.1">
    <property type="nucleotide sequence ID" value="NZ_JALKFT010000003.1"/>
</dbReference>
<dbReference type="EMBL" id="JALKFT010000003">
    <property type="protein sequence ID" value="MCK9875087.1"/>
    <property type="molecule type" value="Genomic_DNA"/>
</dbReference>
<evidence type="ECO:0000313" key="2">
    <source>
        <dbReference type="EMBL" id="MCK9875087.1"/>
    </source>
</evidence>
<reference evidence="2 3" key="1">
    <citation type="submission" date="2022-04" db="EMBL/GenBank/DDBJ databases">
        <title>Genome diversity in the genus Frankia.</title>
        <authorList>
            <person name="Carlos-Shanley C."/>
            <person name="Hahn D."/>
        </authorList>
    </citation>
    <scope>NUCLEOTIDE SEQUENCE [LARGE SCALE GENOMIC DNA]</scope>
    <source>
        <strain evidence="2 3">Ag45/Mut15</strain>
    </source>
</reference>
<feature type="region of interest" description="Disordered" evidence="1">
    <location>
        <begin position="195"/>
        <end position="254"/>
    </location>
</feature>
<evidence type="ECO:0000256" key="1">
    <source>
        <dbReference type="SAM" id="MobiDB-lite"/>
    </source>
</evidence>
<dbReference type="Proteomes" id="UP001201873">
    <property type="component" value="Unassembled WGS sequence"/>
</dbReference>
<feature type="compositionally biased region" description="Low complexity" evidence="1">
    <location>
        <begin position="111"/>
        <end position="134"/>
    </location>
</feature>
<comment type="caution">
    <text evidence="2">The sequence shown here is derived from an EMBL/GenBank/DDBJ whole genome shotgun (WGS) entry which is preliminary data.</text>
</comment>
<feature type="compositionally biased region" description="Low complexity" evidence="1">
    <location>
        <begin position="144"/>
        <end position="157"/>
    </location>
</feature>
<organism evidence="2 3">
    <name type="scientific">Frankia umida</name>
    <dbReference type="NCBI Taxonomy" id="573489"/>
    <lineage>
        <taxon>Bacteria</taxon>
        <taxon>Bacillati</taxon>
        <taxon>Actinomycetota</taxon>
        <taxon>Actinomycetes</taxon>
        <taxon>Frankiales</taxon>
        <taxon>Frankiaceae</taxon>
        <taxon>Frankia</taxon>
    </lineage>
</organism>
<accession>A0ABT0JU55</accession>
<proteinExistence type="predicted"/>
<feature type="compositionally biased region" description="Polar residues" evidence="1">
    <location>
        <begin position="206"/>
        <end position="216"/>
    </location>
</feature>
<protein>
    <submittedName>
        <fullName evidence="2">Uncharacterized protein</fullName>
    </submittedName>
</protein>
<sequence>MCAVQARARLAVTVVTTGLLFVALVGCSDGASSVDEAAAGSRAAAGAGVSPGPAGSTPDPTGPGTSAADGSGQAGGTISTAPDGASGTQGAGAGAGGTRTSGVDGSPGPATPQASAAPDAPAGGGASPSAAGGLPAAGGGGSSGAVEPGAATSSGPAAPVPLPSAVFLGEACNPRRNTGPAAAINGLALYCAPDESSGAGGRWSTEAPSSTPTRPRQGNICEQADVGRIVPDASGRPLTCLQDPTGSLSWSDVS</sequence>
<evidence type="ECO:0000313" key="3">
    <source>
        <dbReference type="Proteomes" id="UP001201873"/>
    </source>
</evidence>
<gene>
    <name evidence="2" type="ORF">MXD59_04690</name>
</gene>
<keyword evidence="3" id="KW-1185">Reference proteome</keyword>
<dbReference type="PROSITE" id="PS51257">
    <property type="entry name" value="PROKAR_LIPOPROTEIN"/>
    <property type="match status" value="1"/>
</dbReference>